<dbReference type="SMART" id="SM00382">
    <property type="entry name" value="AAA"/>
    <property type="match status" value="1"/>
</dbReference>
<dbReference type="Proteomes" id="UP000663801">
    <property type="component" value="Unassembled WGS sequence"/>
</dbReference>
<dbReference type="AlphaFoldDB" id="A0A938YKC7"/>
<dbReference type="InterPro" id="IPR020568">
    <property type="entry name" value="Ribosomal_Su5_D2-typ_SF"/>
</dbReference>
<comment type="similarity">
    <text evidence="1">Belongs to the Mg-chelatase subunits D/I family. ComM subfamily.</text>
</comment>
<evidence type="ECO:0000256" key="2">
    <source>
        <dbReference type="SAM" id="MobiDB-lite"/>
    </source>
</evidence>
<evidence type="ECO:0000256" key="1">
    <source>
        <dbReference type="ARBA" id="ARBA00006354"/>
    </source>
</evidence>
<dbReference type="Pfam" id="PF01078">
    <property type="entry name" value="Mg_chelatase"/>
    <property type="match status" value="1"/>
</dbReference>
<feature type="region of interest" description="Disordered" evidence="2">
    <location>
        <begin position="396"/>
        <end position="421"/>
    </location>
</feature>
<dbReference type="InterPro" id="IPR003593">
    <property type="entry name" value="AAA+_ATPase"/>
</dbReference>
<reference evidence="5" key="1">
    <citation type="submission" date="2021-01" db="EMBL/GenBank/DDBJ databases">
        <title>KCTC 19127 draft genome.</title>
        <authorList>
            <person name="An D."/>
        </authorList>
    </citation>
    <scope>NUCLEOTIDE SEQUENCE</scope>
    <source>
        <strain evidence="5">KCTC 19127</strain>
    </source>
</reference>
<sequence length="520" mass="53475">MALARTWAVALSGVSGSVIAVEADLAAGLPGTTVIGLGDAAVTQARDRVRAAVLNSGCSWPDRRITLALSPAALPKRGAGFDLALAIAVLAAAGVVPVERAAEAVLIGELGLDGQVRPVRGVLPCLLAAAAVGHTRAVVPVDNLAEAGLAGSVAAVGVRSLRDLVAQLRGEDDRLVRMVPGRLPVPPLLPDMTDVLGQPEARAALELAAAGGHHLALIGPPGAGKTMLATRLPGLLPPLDPEQALEVTAVHSVAGLLHESTPLITQPPFVDPHHSATLASLVGGGSGTVRPGSVSQAHHGVLFLDEAPEFPASVLDSLRQPLESGCVLIARAQGAVRFPARFQLVIAANPCPCAAARDVDCRCPSGVRRRYLGKLSGPLLDRVDIRVEVPALDPSALTGVGVGDDPGRPEGPAPQSDGEGSAAIRARVMLARERAAVRWAGTPWRCNAEVPGPTVRRRWRPDRRSAGLLDQALRSGRLTGRGYDRVLKLALTGADLAGRDTPTTADVALALALRCGEVAA</sequence>
<organism evidence="5 6">
    <name type="scientific">Nakamurella flavida</name>
    <dbReference type="NCBI Taxonomy" id="363630"/>
    <lineage>
        <taxon>Bacteria</taxon>
        <taxon>Bacillati</taxon>
        <taxon>Actinomycetota</taxon>
        <taxon>Actinomycetes</taxon>
        <taxon>Nakamurellales</taxon>
        <taxon>Nakamurellaceae</taxon>
        <taxon>Nakamurella</taxon>
    </lineage>
</organism>
<dbReference type="EMBL" id="JAERWL010000006">
    <property type="protein sequence ID" value="MBM9476141.1"/>
    <property type="molecule type" value="Genomic_DNA"/>
</dbReference>
<dbReference type="PANTHER" id="PTHR32039:SF7">
    <property type="entry name" value="COMPETENCE PROTEIN COMM"/>
    <property type="match status" value="1"/>
</dbReference>
<name>A0A938YKC7_9ACTN</name>
<evidence type="ECO:0000313" key="5">
    <source>
        <dbReference type="EMBL" id="MBM9476141.1"/>
    </source>
</evidence>
<dbReference type="NCBIfam" id="TIGR00368">
    <property type="entry name" value="YifB family Mg chelatase-like AAA ATPase"/>
    <property type="match status" value="1"/>
</dbReference>
<dbReference type="SUPFAM" id="SSF54211">
    <property type="entry name" value="Ribosomal protein S5 domain 2-like"/>
    <property type="match status" value="1"/>
</dbReference>
<evidence type="ECO:0000313" key="6">
    <source>
        <dbReference type="Proteomes" id="UP000663801"/>
    </source>
</evidence>
<gene>
    <name evidence="5" type="ORF">JL107_06765</name>
</gene>
<dbReference type="InterPro" id="IPR045006">
    <property type="entry name" value="CHLI-like"/>
</dbReference>
<proteinExistence type="inferred from homology"/>
<dbReference type="RefSeq" id="WP_205256232.1">
    <property type="nucleotide sequence ID" value="NZ_BAAAPV010000003.1"/>
</dbReference>
<dbReference type="Pfam" id="PF13335">
    <property type="entry name" value="Mg_chelatase_C"/>
    <property type="match status" value="1"/>
</dbReference>
<dbReference type="InterPro" id="IPR000523">
    <property type="entry name" value="Mg_chelatse_chII-like_cat_dom"/>
</dbReference>
<dbReference type="Pfam" id="PF13541">
    <property type="entry name" value="ChlI"/>
    <property type="match status" value="1"/>
</dbReference>
<dbReference type="GO" id="GO:0005524">
    <property type="term" value="F:ATP binding"/>
    <property type="evidence" value="ECO:0007669"/>
    <property type="project" value="InterPro"/>
</dbReference>
<feature type="domain" description="AAA+ ATPase" evidence="4">
    <location>
        <begin position="211"/>
        <end position="393"/>
    </location>
</feature>
<dbReference type="InterPro" id="IPR014721">
    <property type="entry name" value="Ribsml_uS5_D2-typ_fold_subgr"/>
</dbReference>
<evidence type="ECO:0000259" key="4">
    <source>
        <dbReference type="SMART" id="SM00382"/>
    </source>
</evidence>
<dbReference type="InterPro" id="IPR025158">
    <property type="entry name" value="Mg_chelat-rel_C"/>
</dbReference>
<feature type="chain" id="PRO_5038534965" evidence="3">
    <location>
        <begin position="21"/>
        <end position="520"/>
    </location>
</feature>
<dbReference type="InterPro" id="IPR027417">
    <property type="entry name" value="P-loop_NTPase"/>
</dbReference>
<evidence type="ECO:0000256" key="3">
    <source>
        <dbReference type="SAM" id="SignalP"/>
    </source>
</evidence>
<dbReference type="InterPro" id="IPR004482">
    <property type="entry name" value="Mg_chelat-rel"/>
</dbReference>
<comment type="caution">
    <text evidence="5">The sequence shown here is derived from an EMBL/GenBank/DDBJ whole genome shotgun (WGS) entry which is preliminary data.</text>
</comment>
<keyword evidence="6" id="KW-1185">Reference proteome</keyword>
<dbReference type="Gene3D" id="3.30.230.10">
    <property type="match status" value="1"/>
</dbReference>
<protein>
    <submittedName>
        <fullName evidence="5">YifB family Mg chelatase-like AAA ATPase</fullName>
    </submittedName>
</protein>
<dbReference type="SUPFAM" id="SSF52540">
    <property type="entry name" value="P-loop containing nucleoside triphosphate hydrolases"/>
    <property type="match status" value="1"/>
</dbReference>
<feature type="signal peptide" evidence="3">
    <location>
        <begin position="1"/>
        <end position="20"/>
    </location>
</feature>
<dbReference type="Gene3D" id="3.40.50.300">
    <property type="entry name" value="P-loop containing nucleotide triphosphate hydrolases"/>
    <property type="match status" value="1"/>
</dbReference>
<keyword evidence="3" id="KW-0732">Signal</keyword>
<dbReference type="PANTHER" id="PTHR32039">
    <property type="entry name" value="MAGNESIUM-CHELATASE SUBUNIT CHLI"/>
    <property type="match status" value="1"/>
</dbReference>
<accession>A0A938YKC7</accession>